<dbReference type="RefSeq" id="WP_268781407.1">
    <property type="nucleotide sequence ID" value="NZ_JAPRAT010000051.1"/>
</dbReference>
<dbReference type="AlphaFoldDB" id="A0A9J6RGD2"/>
<feature type="transmembrane region" description="Helical" evidence="1">
    <location>
        <begin position="47"/>
        <end position="67"/>
    </location>
</feature>
<feature type="transmembrane region" description="Helical" evidence="1">
    <location>
        <begin position="126"/>
        <end position="146"/>
    </location>
</feature>
<organism evidence="2 3">
    <name type="scientific">Natronobacillus azotifigens</name>
    <dbReference type="NCBI Taxonomy" id="472978"/>
    <lineage>
        <taxon>Bacteria</taxon>
        <taxon>Bacillati</taxon>
        <taxon>Bacillota</taxon>
        <taxon>Bacilli</taxon>
        <taxon>Bacillales</taxon>
        <taxon>Bacillaceae</taxon>
        <taxon>Natronobacillus</taxon>
    </lineage>
</organism>
<feature type="transmembrane region" description="Helical" evidence="1">
    <location>
        <begin position="190"/>
        <end position="207"/>
    </location>
</feature>
<keyword evidence="1" id="KW-0812">Transmembrane</keyword>
<feature type="transmembrane region" description="Helical" evidence="1">
    <location>
        <begin position="293"/>
        <end position="311"/>
    </location>
</feature>
<feature type="transmembrane region" description="Helical" evidence="1">
    <location>
        <begin position="261"/>
        <end position="281"/>
    </location>
</feature>
<keyword evidence="1" id="KW-0472">Membrane</keyword>
<feature type="transmembrane region" description="Helical" evidence="1">
    <location>
        <begin position="427"/>
        <end position="448"/>
    </location>
</feature>
<sequence length="489" mass="56731">MNRKGIRAKDMFRFLSVGRFYWRLAILPLIGAILLYGSYVLTHGEEVLPISFPATFLTSYFTTIWFIGTTLRDRTISIMPLLQLLPINKTKKQCWLYLRSAWLPGLLLLLGAMITPEFGHIFRLEWLLLFLPYMIAVVILLGILHWKGSFVVVDTETFLGSLTSRDQTILSLITFTLGVSPIIYDFFSVPLKVITTAFLFIVAFVYGRSSLHAFQIDGDWMKNNKDEKVRKKRGFSFINKRKSSSVRYFYYLEWSVIQRPLLFYLLNFGIVLFVVLIYYALGGLFSFQNDVSIFERGLIVSLLVTYSTFLIHHPILPSFALDETDMLLPLNQRKKSIVHTMNQIFRPSVYTILNSIAITVLIIFIHLGLSLIIQQPQLSQGKFLWNVFSGVWITIVFSIMLYSLLDFLLLSMMVFMQTLRRFKLSLLIYHASLFFYVTPLFLISFLHQEKILSMDTYIDYSAIPMYVAIFILARIGLHFVLKKVQVISR</sequence>
<dbReference type="Proteomes" id="UP001084197">
    <property type="component" value="Unassembled WGS sequence"/>
</dbReference>
<feature type="transmembrane region" description="Helical" evidence="1">
    <location>
        <begin position="96"/>
        <end position="114"/>
    </location>
</feature>
<feature type="transmembrane region" description="Helical" evidence="1">
    <location>
        <begin position="167"/>
        <end position="184"/>
    </location>
</feature>
<keyword evidence="3" id="KW-1185">Reference proteome</keyword>
<feature type="transmembrane region" description="Helical" evidence="1">
    <location>
        <begin position="349"/>
        <end position="372"/>
    </location>
</feature>
<feature type="transmembrane region" description="Helical" evidence="1">
    <location>
        <begin position="20"/>
        <end position="41"/>
    </location>
</feature>
<reference evidence="2" key="1">
    <citation type="submission" date="2022-11" db="EMBL/GenBank/DDBJ databases">
        <title>WGS of Natronobacillus azotifigens 24KS-1, an anaerobic diazotrophic haloalkaliphile from soda-rich habitats.</title>
        <authorList>
            <person name="Sorokin D.Y."/>
            <person name="Merkel A.Y."/>
        </authorList>
    </citation>
    <scope>NUCLEOTIDE SEQUENCE</scope>
    <source>
        <strain evidence="2">24KS-1</strain>
    </source>
</reference>
<dbReference type="EMBL" id="JAPRAT010000051">
    <property type="protein sequence ID" value="MCZ0704631.1"/>
    <property type="molecule type" value="Genomic_DNA"/>
</dbReference>
<evidence type="ECO:0000313" key="3">
    <source>
        <dbReference type="Proteomes" id="UP001084197"/>
    </source>
</evidence>
<evidence type="ECO:0000256" key="1">
    <source>
        <dbReference type="SAM" id="Phobius"/>
    </source>
</evidence>
<accession>A0A9J6RGD2</accession>
<keyword evidence="1" id="KW-1133">Transmembrane helix</keyword>
<name>A0A9J6RGD2_9BACI</name>
<feature type="transmembrane region" description="Helical" evidence="1">
    <location>
        <begin position="392"/>
        <end position="415"/>
    </location>
</feature>
<protein>
    <submittedName>
        <fullName evidence="2">Uncharacterized protein</fullName>
    </submittedName>
</protein>
<comment type="caution">
    <text evidence="2">The sequence shown here is derived from an EMBL/GenBank/DDBJ whole genome shotgun (WGS) entry which is preliminary data.</text>
</comment>
<evidence type="ECO:0000313" key="2">
    <source>
        <dbReference type="EMBL" id="MCZ0704631.1"/>
    </source>
</evidence>
<proteinExistence type="predicted"/>
<gene>
    <name evidence="2" type="ORF">OWO01_15655</name>
</gene>
<feature type="transmembrane region" description="Helical" evidence="1">
    <location>
        <begin position="460"/>
        <end position="481"/>
    </location>
</feature>